<keyword evidence="4" id="KW-1185">Reference proteome</keyword>
<dbReference type="Proteomes" id="UP001210380">
    <property type="component" value="Unassembled WGS sequence"/>
</dbReference>
<feature type="compositionally biased region" description="Basic and acidic residues" evidence="1">
    <location>
        <begin position="111"/>
        <end position="123"/>
    </location>
</feature>
<proteinExistence type="predicted"/>
<dbReference type="EMBL" id="JAQGLA010000015">
    <property type="protein sequence ID" value="MDA3626432.1"/>
    <property type="molecule type" value="Genomic_DNA"/>
</dbReference>
<dbReference type="RefSeq" id="WP_270949027.1">
    <property type="nucleotide sequence ID" value="NZ_JAQGLA010000015.1"/>
</dbReference>
<feature type="domain" description="DUF305" evidence="2">
    <location>
        <begin position="55"/>
        <end position="210"/>
    </location>
</feature>
<dbReference type="Gene3D" id="1.20.1260.10">
    <property type="match status" value="1"/>
</dbReference>
<sequence length="215" mass="22916">MRRLTAALLIAVAGLAGCSAEQPESPKVVLPGAPGDQPRVVSSVEPEAGVPVDAEADYLRMMIAHHQQALEMTALAPDRAQHPKVRALAERIGGSQGPEIGAMQGWLASRGLDEQPGHDEHSGHGQHGQPTGHDHSTMPGMATPEQLAQLGNSTGADFDRLFLQLMIAHHEGALTMATDIMTKGREEQVHAMAQDVLVTQQDEINTMRGLQEEVG</sequence>
<dbReference type="InterPro" id="IPR005183">
    <property type="entry name" value="DUF305_CopM-like"/>
</dbReference>
<dbReference type="PROSITE" id="PS51257">
    <property type="entry name" value="PROKAR_LIPOPROTEIN"/>
    <property type="match status" value="1"/>
</dbReference>
<evidence type="ECO:0000313" key="4">
    <source>
        <dbReference type="Proteomes" id="UP001210380"/>
    </source>
</evidence>
<reference evidence="3 4" key="1">
    <citation type="submission" date="2022-11" db="EMBL/GenBank/DDBJ databases">
        <title>Draft genome sequence of Saccharopolyspora sp. WRP15-2 isolated from rhizosphere soils of wild rice in Thailand.</title>
        <authorList>
            <person name="Duangmal K."/>
            <person name="Kammanee S."/>
            <person name="Muangham S."/>
        </authorList>
    </citation>
    <scope>NUCLEOTIDE SEQUENCE [LARGE SCALE GENOMIC DNA]</scope>
    <source>
        <strain evidence="3 4">WRP15-2</strain>
    </source>
</reference>
<evidence type="ECO:0000259" key="2">
    <source>
        <dbReference type="Pfam" id="PF03713"/>
    </source>
</evidence>
<dbReference type="PANTHER" id="PTHR36933:SF1">
    <property type="entry name" value="SLL0788 PROTEIN"/>
    <property type="match status" value="1"/>
</dbReference>
<evidence type="ECO:0000313" key="3">
    <source>
        <dbReference type="EMBL" id="MDA3626432.1"/>
    </source>
</evidence>
<gene>
    <name evidence="3" type="ORF">OU415_13375</name>
</gene>
<comment type="caution">
    <text evidence="3">The sequence shown here is derived from an EMBL/GenBank/DDBJ whole genome shotgun (WGS) entry which is preliminary data.</text>
</comment>
<name>A0ABT4UZE7_9PSEU</name>
<evidence type="ECO:0000256" key="1">
    <source>
        <dbReference type="SAM" id="MobiDB-lite"/>
    </source>
</evidence>
<dbReference type="Pfam" id="PF03713">
    <property type="entry name" value="DUF305"/>
    <property type="match status" value="1"/>
</dbReference>
<organism evidence="3 4">
    <name type="scientific">Saccharopolyspora oryzae</name>
    <dbReference type="NCBI Taxonomy" id="2997343"/>
    <lineage>
        <taxon>Bacteria</taxon>
        <taxon>Bacillati</taxon>
        <taxon>Actinomycetota</taxon>
        <taxon>Actinomycetes</taxon>
        <taxon>Pseudonocardiales</taxon>
        <taxon>Pseudonocardiaceae</taxon>
        <taxon>Saccharopolyspora</taxon>
    </lineage>
</organism>
<accession>A0ABT4UZE7</accession>
<dbReference type="PANTHER" id="PTHR36933">
    <property type="entry name" value="SLL0788 PROTEIN"/>
    <property type="match status" value="1"/>
</dbReference>
<protein>
    <submittedName>
        <fullName evidence="3">DUF305 domain-containing protein</fullName>
    </submittedName>
</protein>
<feature type="region of interest" description="Disordered" evidence="1">
    <location>
        <begin position="111"/>
        <end position="142"/>
    </location>
</feature>
<dbReference type="InterPro" id="IPR012347">
    <property type="entry name" value="Ferritin-like"/>
</dbReference>